<dbReference type="Proteomes" id="UP000663873">
    <property type="component" value="Unassembled WGS sequence"/>
</dbReference>
<keyword evidence="1" id="KW-1133">Transmembrane helix</keyword>
<keyword evidence="3" id="KW-1185">Reference proteome</keyword>
<proteinExistence type="predicted"/>
<evidence type="ECO:0000313" key="3">
    <source>
        <dbReference type="Proteomes" id="UP000663873"/>
    </source>
</evidence>
<dbReference type="AlphaFoldDB" id="A0A821M0G8"/>
<protein>
    <submittedName>
        <fullName evidence="2">Uncharacterized protein</fullName>
    </submittedName>
</protein>
<dbReference type="EMBL" id="CAJOBP010041615">
    <property type="protein sequence ID" value="CAF4759401.1"/>
    <property type="molecule type" value="Genomic_DNA"/>
</dbReference>
<keyword evidence="1" id="KW-0472">Membrane</keyword>
<sequence>GTYRNYTGIELCIPCTNGTYAYSNSCSPCTLPDSFCPYGAVEEISYSTFESIEQDQDYPESPENTVFDDILMQNMFSFNTQSGHCALVSPITWVLLVIGLGVILAGGMFIHEVFFPGVHITRDGTKQILKKWTSLAKEKYFSFDSHFFVDSTNTHRYPTNE</sequence>
<accession>A0A821M0G8</accession>
<evidence type="ECO:0000256" key="1">
    <source>
        <dbReference type="SAM" id="Phobius"/>
    </source>
</evidence>
<evidence type="ECO:0000313" key="2">
    <source>
        <dbReference type="EMBL" id="CAF4759401.1"/>
    </source>
</evidence>
<comment type="caution">
    <text evidence="2">The sequence shown here is derived from an EMBL/GenBank/DDBJ whole genome shotgun (WGS) entry which is preliminary data.</text>
</comment>
<name>A0A821M0G8_9BILA</name>
<organism evidence="2 3">
    <name type="scientific">Rotaria socialis</name>
    <dbReference type="NCBI Taxonomy" id="392032"/>
    <lineage>
        <taxon>Eukaryota</taxon>
        <taxon>Metazoa</taxon>
        <taxon>Spiralia</taxon>
        <taxon>Gnathifera</taxon>
        <taxon>Rotifera</taxon>
        <taxon>Eurotatoria</taxon>
        <taxon>Bdelloidea</taxon>
        <taxon>Philodinida</taxon>
        <taxon>Philodinidae</taxon>
        <taxon>Rotaria</taxon>
    </lineage>
</organism>
<keyword evidence="1" id="KW-0812">Transmembrane</keyword>
<feature type="transmembrane region" description="Helical" evidence="1">
    <location>
        <begin position="91"/>
        <end position="110"/>
    </location>
</feature>
<reference evidence="2" key="1">
    <citation type="submission" date="2021-02" db="EMBL/GenBank/DDBJ databases">
        <authorList>
            <person name="Nowell W R."/>
        </authorList>
    </citation>
    <scope>NUCLEOTIDE SEQUENCE</scope>
</reference>
<feature type="non-terminal residue" evidence="2">
    <location>
        <position position="1"/>
    </location>
</feature>
<gene>
    <name evidence="2" type="ORF">UJA718_LOCUS39361</name>
</gene>